<name>A0A4Q0XVX9_9BACT</name>
<sequence>MKRNYWPLFFIAIFSFAFGMIVWTIHSAIKVPVNQDETFLSSYHDVDRDYNKIVNSNKAFEKKYKLELTINKKTFDLEYKDMFLAQRAIEEKSKHKDIFNNGQNIIKVAVLDKKTDTFIKDFDIKIRVSRPTSHEHTVDLLNKDFSKNENGYDVSIVLPFKGNWNITGKIALGSDIGYFYIKSNAI</sequence>
<gene>
    <name evidence="1" type="ORF">CRV06_12210</name>
</gene>
<dbReference type="STRING" id="877500.GCA_000935065_01296"/>
<evidence type="ECO:0008006" key="3">
    <source>
        <dbReference type="Google" id="ProtNLM"/>
    </source>
</evidence>
<dbReference type="EMBL" id="PDKO01000012">
    <property type="protein sequence ID" value="RXJ61750.1"/>
    <property type="molecule type" value="Genomic_DNA"/>
</dbReference>
<organism evidence="1 2">
    <name type="scientific">Halarcobacter anaerophilus</name>
    <dbReference type="NCBI Taxonomy" id="877500"/>
    <lineage>
        <taxon>Bacteria</taxon>
        <taxon>Pseudomonadati</taxon>
        <taxon>Campylobacterota</taxon>
        <taxon>Epsilonproteobacteria</taxon>
        <taxon>Campylobacterales</taxon>
        <taxon>Arcobacteraceae</taxon>
        <taxon>Halarcobacter</taxon>
    </lineage>
</organism>
<reference evidence="1 2" key="1">
    <citation type="submission" date="2017-10" db="EMBL/GenBank/DDBJ databases">
        <title>Genomics of the genus Arcobacter.</title>
        <authorList>
            <person name="Perez-Cataluna A."/>
            <person name="Figueras M.J."/>
        </authorList>
    </citation>
    <scope>NUCLEOTIDE SEQUENCE [LARGE SCALE GENOMIC DNA]</scope>
    <source>
        <strain evidence="1 2">DSM 24636</strain>
    </source>
</reference>
<dbReference type="RefSeq" id="WP_129082705.1">
    <property type="nucleotide sequence ID" value="NZ_CP041070.1"/>
</dbReference>
<comment type="caution">
    <text evidence="1">The sequence shown here is derived from an EMBL/GenBank/DDBJ whole genome shotgun (WGS) entry which is preliminary data.</text>
</comment>
<accession>A0A4Q0XVX9</accession>
<dbReference type="AlphaFoldDB" id="A0A4Q0XVX9"/>
<dbReference type="Proteomes" id="UP000290191">
    <property type="component" value="Unassembled WGS sequence"/>
</dbReference>
<evidence type="ECO:0000313" key="2">
    <source>
        <dbReference type="Proteomes" id="UP000290191"/>
    </source>
</evidence>
<protein>
    <recommendedName>
        <fullName evidence="3">YtkA-like domain-containing protein</fullName>
    </recommendedName>
</protein>
<dbReference type="OrthoDB" id="5365516at2"/>
<evidence type="ECO:0000313" key="1">
    <source>
        <dbReference type="EMBL" id="RXJ61750.1"/>
    </source>
</evidence>
<keyword evidence="2" id="KW-1185">Reference proteome</keyword>
<proteinExistence type="predicted"/>